<reference evidence="1" key="1">
    <citation type="submission" date="2021-06" db="EMBL/GenBank/DDBJ databases">
        <authorList>
            <person name="Kallberg Y."/>
            <person name="Tangrot J."/>
            <person name="Rosling A."/>
        </authorList>
    </citation>
    <scope>NUCLEOTIDE SEQUENCE</scope>
    <source>
        <strain evidence="1">87-6 pot B 2015</strain>
    </source>
</reference>
<keyword evidence="2" id="KW-1185">Reference proteome</keyword>
<dbReference type="EMBL" id="CAJVPP010014254">
    <property type="protein sequence ID" value="CAG8723575.1"/>
    <property type="molecule type" value="Genomic_DNA"/>
</dbReference>
<sequence>QSFARSAIQEEKKHISKLVESFLEALLLSKIVSLRFFANECDMRGVASICNLLQKSSDNMQ</sequence>
<gene>
    <name evidence="1" type="ORF">FMOSSE_LOCUS15175</name>
</gene>
<dbReference type="AlphaFoldDB" id="A0A9N9NDI5"/>
<organism evidence="1 2">
    <name type="scientific">Funneliformis mosseae</name>
    <name type="common">Endomycorrhizal fungus</name>
    <name type="synonym">Glomus mosseae</name>
    <dbReference type="NCBI Taxonomy" id="27381"/>
    <lineage>
        <taxon>Eukaryota</taxon>
        <taxon>Fungi</taxon>
        <taxon>Fungi incertae sedis</taxon>
        <taxon>Mucoromycota</taxon>
        <taxon>Glomeromycotina</taxon>
        <taxon>Glomeromycetes</taxon>
        <taxon>Glomerales</taxon>
        <taxon>Glomeraceae</taxon>
        <taxon>Funneliformis</taxon>
    </lineage>
</organism>
<evidence type="ECO:0000313" key="2">
    <source>
        <dbReference type="Proteomes" id="UP000789375"/>
    </source>
</evidence>
<feature type="non-terminal residue" evidence="1">
    <location>
        <position position="61"/>
    </location>
</feature>
<accession>A0A9N9NDI5</accession>
<comment type="caution">
    <text evidence="1">The sequence shown here is derived from an EMBL/GenBank/DDBJ whole genome shotgun (WGS) entry which is preliminary data.</text>
</comment>
<protein>
    <submittedName>
        <fullName evidence="1">2213_t:CDS:1</fullName>
    </submittedName>
</protein>
<name>A0A9N9NDI5_FUNMO</name>
<feature type="non-terminal residue" evidence="1">
    <location>
        <position position="1"/>
    </location>
</feature>
<evidence type="ECO:0000313" key="1">
    <source>
        <dbReference type="EMBL" id="CAG8723575.1"/>
    </source>
</evidence>
<dbReference type="Proteomes" id="UP000789375">
    <property type="component" value="Unassembled WGS sequence"/>
</dbReference>
<proteinExistence type="predicted"/>